<organism evidence="1">
    <name type="scientific">Manihot esculenta</name>
    <name type="common">Cassava</name>
    <name type="synonym">Jatropha manihot</name>
    <dbReference type="NCBI Taxonomy" id="3983"/>
    <lineage>
        <taxon>Eukaryota</taxon>
        <taxon>Viridiplantae</taxon>
        <taxon>Streptophyta</taxon>
        <taxon>Embryophyta</taxon>
        <taxon>Tracheophyta</taxon>
        <taxon>Spermatophyta</taxon>
        <taxon>Magnoliopsida</taxon>
        <taxon>eudicotyledons</taxon>
        <taxon>Gunneridae</taxon>
        <taxon>Pentapetalae</taxon>
        <taxon>rosids</taxon>
        <taxon>fabids</taxon>
        <taxon>Malpighiales</taxon>
        <taxon>Euphorbiaceae</taxon>
        <taxon>Crotonoideae</taxon>
        <taxon>Manihoteae</taxon>
        <taxon>Manihot</taxon>
    </lineage>
</organism>
<dbReference type="AlphaFoldDB" id="A0A2C9USA4"/>
<evidence type="ECO:0000313" key="1">
    <source>
        <dbReference type="EMBL" id="OAY34167.1"/>
    </source>
</evidence>
<gene>
    <name evidence="1" type="ORF">MANES_13G154800</name>
</gene>
<proteinExistence type="predicted"/>
<name>A0A2C9USA4_MANES</name>
<dbReference type="EMBL" id="CM004399">
    <property type="protein sequence ID" value="OAY34167.1"/>
    <property type="molecule type" value="Genomic_DNA"/>
</dbReference>
<protein>
    <submittedName>
        <fullName evidence="1">Uncharacterized protein</fullName>
    </submittedName>
</protein>
<sequence length="141" mass="15781">MEVGFCAADRGRIGSIAGTRTSLVALLNFRNADTSFWEIAPSISSYTEYQCVCLNLEVATMPQNPVFSFFRDDILLRASTPLKEWMMEGINPSTSASCQLSSRDELCYPLLIAGAPKRRQLFLHPHHPPPYSPPFFFPHGI</sequence>
<accession>A0A2C9USA4</accession>
<reference evidence="1" key="1">
    <citation type="submission" date="2016-02" db="EMBL/GenBank/DDBJ databases">
        <title>WGS assembly of Manihot esculenta.</title>
        <authorList>
            <person name="Bredeson J.V."/>
            <person name="Prochnik S.E."/>
            <person name="Lyons J.B."/>
            <person name="Schmutz J."/>
            <person name="Grimwood J."/>
            <person name="Vrebalov J."/>
            <person name="Bart R.S."/>
            <person name="Amuge T."/>
            <person name="Ferguson M.E."/>
            <person name="Green R."/>
            <person name="Putnam N."/>
            <person name="Stites J."/>
            <person name="Rounsley S."/>
            <person name="Rokhsar D.S."/>
        </authorList>
    </citation>
    <scope>NUCLEOTIDE SEQUENCE [LARGE SCALE GENOMIC DNA]</scope>
    <source>
        <tissue evidence="1">Leaf</tissue>
    </source>
</reference>